<keyword evidence="2" id="KW-1185">Reference proteome</keyword>
<name>A0A822Y766_NELNU</name>
<evidence type="ECO:0000313" key="2">
    <source>
        <dbReference type="Proteomes" id="UP000607653"/>
    </source>
</evidence>
<proteinExistence type="predicted"/>
<dbReference type="Proteomes" id="UP000607653">
    <property type="component" value="Unassembled WGS sequence"/>
</dbReference>
<dbReference type="EMBL" id="DUZY01000001">
    <property type="protein sequence ID" value="DAD25458.1"/>
    <property type="molecule type" value="Genomic_DNA"/>
</dbReference>
<accession>A0A822Y766</accession>
<comment type="caution">
    <text evidence="1">The sequence shown here is derived from an EMBL/GenBank/DDBJ whole genome shotgun (WGS) entry which is preliminary data.</text>
</comment>
<organism evidence="1 2">
    <name type="scientific">Nelumbo nucifera</name>
    <name type="common">Sacred lotus</name>
    <dbReference type="NCBI Taxonomy" id="4432"/>
    <lineage>
        <taxon>Eukaryota</taxon>
        <taxon>Viridiplantae</taxon>
        <taxon>Streptophyta</taxon>
        <taxon>Embryophyta</taxon>
        <taxon>Tracheophyta</taxon>
        <taxon>Spermatophyta</taxon>
        <taxon>Magnoliopsida</taxon>
        <taxon>Proteales</taxon>
        <taxon>Nelumbonaceae</taxon>
        <taxon>Nelumbo</taxon>
    </lineage>
</organism>
<sequence length="80" mass="9137">MAMEELSLRPMISCSLRTQKVELEVEKGAREKRYVLTAGKKIVDWQPIVDDIPKKFRLLLDTMVVLFSDNRAVLDAACRG</sequence>
<evidence type="ECO:0000313" key="1">
    <source>
        <dbReference type="EMBL" id="DAD25458.1"/>
    </source>
</evidence>
<reference evidence="1 2" key="1">
    <citation type="journal article" date="2020" name="Mol. Biol. Evol.">
        <title>Distinct Expression and Methylation Patterns for Genes with Different Fates following a Single Whole-Genome Duplication in Flowering Plants.</title>
        <authorList>
            <person name="Shi T."/>
            <person name="Rahmani R.S."/>
            <person name="Gugger P.F."/>
            <person name="Wang M."/>
            <person name="Li H."/>
            <person name="Zhang Y."/>
            <person name="Li Z."/>
            <person name="Wang Q."/>
            <person name="Van de Peer Y."/>
            <person name="Marchal K."/>
            <person name="Chen J."/>
        </authorList>
    </citation>
    <scope>NUCLEOTIDE SEQUENCE [LARGE SCALE GENOMIC DNA]</scope>
    <source>
        <tissue evidence="1">Leaf</tissue>
    </source>
</reference>
<protein>
    <submittedName>
        <fullName evidence="1">Uncharacterized protein</fullName>
    </submittedName>
</protein>
<gene>
    <name evidence="1" type="ORF">HUJ06_026922</name>
</gene>
<dbReference type="AlphaFoldDB" id="A0A822Y766"/>